<evidence type="ECO:0000256" key="6">
    <source>
        <dbReference type="SAM" id="Phobius"/>
    </source>
</evidence>
<evidence type="ECO:0000313" key="7">
    <source>
        <dbReference type="EMBL" id="CAI0436880.1"/>
    </source>
</evidence>
<evidence type="ECO:0000256" key="2">
    <source>
        <dbReference type="ARBA" id="ARBA00022448"/>
    </source>
</evidence>
<dbReference type="EMBL" id="CAMGYJ010000006">
    <property type="protein sequence ID" value="CAI0436880.1"/>
    <property type="molecule type" value="Genomic_DNA"/>
</dbReference>
<keyword evidence="5 6" id="KW-0472">Membrane</keyword>
<keyword evidence="8" id="KW-1185">Reference proteome</keyword>
<comment type="caution">
    <text evidence="7">The sequence shown here is derived from an EMBL/GenBank/DDBJ whole genome shotgun (WGS) entry which is preliminary data.</text>
</comment>
<dbReference type="GO" id="GO:0016020">
    <property type="term" value="C:membrane"/>
    <property type="evidence" value="ECO:0007669"/>
    <property type="project" value="UniProtKB-SubCell"/>
</dbReference>
<dbReference type="InterPro" id="IPR039309">
    <property type="entry name" value="BT1"/>
</dbReference>
<dbReference type="Pfam" id="PF03092">
    <property type="entry name" value="BT1"/>
    <property type="match status" value="1"/>
</dbReference>
<keyword evidence="3 6" id="KW-0812">Transmembrane</keyword>
<protein>
    <submittedName>
        <fullName evidence="7">Uncharacterized protein</fullName>
    </submittedName>
</protein>
<dbReference type="AlphaFoldDB" id="A0AAV0LRI9"/>
<accession>A0AAV0LRI9</accession>
<gene>
    <name evidence="7" type="ORF">LITE_LOCUS25251</name>
</gene>
<evidence type="ECO:0000256" key="4">
    <source>
        <dbReference type="ARBA" id="ARBA00022989"/>
    </source>
</evidence>
<comment type="subcellular location">
    <subcellularLocation>
        <location evidence="1">Membrane</location>
        <topology evidence="1">Multi-pass membrane protein</topology>
    </subcellularLocation>
</comment>
<sequence length="99" mass="10807">MLVSIFQTKVKKHKIKIASFAHRGARTHDHKFVCRYYLGGVLALIPVACKALPVLMACILLSNIGASITEVAKDALVAEYGQKHRIGGLQSYASMAFGY</sequence>
<proteinExistence type="predicted"/>
<organism evidence="7 8">
    <name type="scientific">Linum tenue</name>
    <dbReference type="NCBI Taxonomy" id="586396"/>
    <lineage>
        <taxon>Eukaryota</taxon>
        <taxon>Viridiplantae</taxon>
        <taxon>Streptophyta</taxon>
        <taxon>Embryophyta</taxon>
        <taxon>Tracheophyta</taxon>
        <taxon>Spermatophyta</taxon>
        <taxon>Magnoliopsida</taxon>
        <taxon>eudicotyledons</taxon>
        <taxon>Gunneridae</taxon>
        <taxon>Pentapetalae</taxon>
        <taxon>rosids</taxon>
        <taxon>fabids</taxon>
        <taxon>Malpighiales</taxon>
        <taxon>Linaceae</taxon>
        <taxon>Linum</taxon>
    </lineage>
</organism>
<feature type="non-terminal residue" evidence="7">
    <location>
        <position position="99"/>
    </location>
</feature>
<evidence type="ECO:0000256" key="1">
    <source>
        <dbReference type="ARBA" id="ARBA00004141"/>
    </source>
</evidence>
<evidence type="ECO:0000256" key="5">
    <source>
        <dbReference type="ARBA" id="ARBA00023136"/>
    </source>
</evidence>
<evidence type="ECO:0000313" key="8">
    <source>
        <dbReference type="Proteomes" id="UP001154282"/>
    </source>
</evidence>
<dbReference type="Proteomes" id="UP001154282">
    <property type="component" value="Unassembled WGS sequence"/>
</dbReference>
<keyword evidence="2" id="KW-0813">Transport</keyword>
<name>A0AAV0LRI9_9ROSI</name>
<evidence type="ECO:0000256" key="3">
    <source>
        <dbReference type="ARBA" id="ARBA00022692"/>
    </source>
</evidence>
<reference evidence="7" key="1">
    <citation type="submission" date="2022-08" db="EMBL/GenBank/DDBJ databases">
        <authorList>
            <person name="Gutierrez-Valencia J."/>
        </authorList>
    </citation>
    <scope>NUCLEOTIDE SEQUENCE</scope>
</reference>
<keyword evidence="4 6" id="KW-1133">Transmembrane helix</keyword>
<feature type="transmembrane region" description="Helical" evidence="6">
    <location>
        <begin position="36"/>
        <end position="61"/>
    </location>
</feature>